<gene>
    <name evidence="2" type="ORF">SAMN04489713_11880</name>
</gene>
<protein>
    <submittedName>
        <fullName evidence="2">Uncharacterized protein</fullName>
    </submittedName>
</protein>
<reference evidence="2 3" key="1">
    <citation type="submission" date="2016-10" db="EMBL/GenBank/DDBJ databases">
        <authorList>
            <person name="de Groot N.N."/>
        </authorList>
    </citation>
    <scope>NUCLEOTIDE SEQUENCE [LARGE SCALE GENOMIC DNA]</scope>
    <source>
        <strain evidence="2 3">DSM 43067</strain>
    </source>
</reference>
<feature type="compositionally biased region" description="Polar residues" evidence="1">
    <location>
        <begin position="1"/>
        <end position="14"/>
    </location>
</feature>
<dbReference type="InParanoid" id="A0A1I5TPY1"/>
<accession>A0A1I5TPY1</accession>
<evidence type="ECO:0000313" key="3">
    <source>
        <dbReference type="Proteomes" id="UP000183413"/>
    </source>
</evidence>
<sequence>MGMTTSGHADQSPTEGVKAASLPLDEIKVRLREAFPGWSIIRTRDTGRWWATRGPLVDDELDREADVSADTPEQLAEKILAANRGC</sequence>
<evidence type="ECO:0000256" key="1">
    <source>
        <dbReference type="SAM" id="MobiDB-lite"/>
    </source>
</evidence>
<dbReference type="AlphaFoldDB" id="A0A1I5TPY1"/>
<organism evidence="2 3">
    <name type="scientific">Actinomadura madurae</name>
    <dbReference type="NCBI Taxonomy" id="1993"/>
    <lineage>
        <taxon>Bacteria</taxon>
        <taxon>Bacillati</taxon>
        <taxon>Actinomycetota</taxon>
        <taxon>Actinomycetes</taxon>
        <taxon>Streptosporangiales</taxon>
        <taxon>Thermomonosporaceae</taxon>
        <taxon>Actinomadura</taxon>
    </lineage>
</organism>
<dbReference type="EMBL" id="FOVH01000018">
    <property type="protein sequence ID" value="SFP85124.1"/>
    <property type="molecule type" value="Genomic_DNA"/>
</dbReference>
<evidence type="ECO:0000313" key="2">
    <source>
        <dbReference type="EMBL" id="SFP85124.1"/>
    </source>
</evidence>
<dbReference type="RefSeq" id="WP_075023976.1">
    <property type="nucleotide sequence ID" value="NZ_FOVH01000018.1"/>
</dbReference>
<name>A0A1I5TPY1_9ACTN</name>
<dbReference type="Proteomes" id="UP000183413">
    <property type="component" value="Unassembled WGS sequence"/>
</dbReference>
<feature type="region of interest" description="Disordered" evidence="1">
    <location>
        <begin position="1"/>
        <end position="20"/>
    </location>
</feature>
<proteinExistence type="predicted"/>
<keyword evidence="3" id="KW-1185">Reference proteome</keyword>